<dbReference type="NCBIfam" id="TIGR03696">
    <property type="entry name" value="Rhs_assc_core"/>
    <property type="match status" value="1"/>
</dbReference>
<sequence>MFAGGHTLINRNGNISKVEWRGKDDVKRTYTFAYDKGQRLVSAAYTTPGESGRYTVNNMTYDHNGNLKTLNRNNLRSGTSYGLVDVLTYDYPGNGNKLTQVTDSYTSTTYQSKDFKERDGTPYTYDTNGNLTQNLDKEINSITYNHLNLPKVITFTGSNRRIEYQYNAEGMKVQQINRDGSTVTTLNYIGEFVLEGSAMSYILHEEGRAAFESGAFQYEFFIKDHLGNVRQVVRAPVSAFRIATMEPEKAAEEEELFQNIKETRQGAGEHNKTPGGYATAWLNAERGRILGPSRSQEVQEGDSIELNVFGKYVDPKKIRLSPATFARTGLDQKIIRTLGEYGQNLAAAPNELAIANVIALVITELQQKPAPEAYMGYALYDSDSVLYEQGKVVLSKKARNKHEELIQKLAIKKDGYIETFLVNETSENVWFDQFRIQSTGPLIVQETHYDPWGVELSGLGYQYGGIKVNPYLYQGKEFENIHGFNLYDFHARGYDATIGRTWQQDPMSEMFYSLSPYSWTANNPIRFTDPTGMVIEDGSKKEWEKQKRYVQNRMDKLQGRIDKLNAKAADKGWSAEKLASKVGNLSERISSLNGSLATMGTLESSVQVYSLSRAASGNKGGVSLNTGTNVIDIRYGNTANFVHEITHAGQFETGDIAFSSTGQTLGQDIQDEIAGYKAQFAYDPSSVSGLSSTAGVANSFGGITAKWVQGIRESDGNLPYAPGGTANTGVAPVNINSTRDGLIRAYPHQAGKLRGMPANYSLKSIPGVYYKKR</sequence>
<evidence type="ECO:0000313" key="3">
    <source>
        <dbReference type="Proteomes" id="UP000050421"/>
    </source>
</evidence>
<evidence type="ECO:0000256" key="1">
    <source>
        <dbReference type="SAM" id="Coils"/>
    </source>
</evidence>
<accession>A0A0P7Y454</accession>
<organism evidence="2 3">
    <name type="scientific">Algoriphagus marincola HL-49</name>
    <dbReference type="NCBI Taxonomy" id="1305737"/>
    <lineage>
        <taxon>Bacteria</taxon>
        <taxon>Pseudomonadati</taxon>
        <taxon>Bacteroidota</taxon>
        <taxon>Cytophagia</taxon>
        <taxon>Cytophagales</taxon>
        <taxon>Cyclobacteriaceae</taxon>
        <taxon>Algoriphagus</taxon>
    </lineage>
</organism>
<protein>
    <submittedName>
        <fullName evidence="2">RHS repeat-associated core domain</fullName>
    </submittedName>
</protein>
<dbReference type="EMBL" id="LJXT01000153">
    <property type="protein sequence ID" value="KPQ08949.1"/>
    <property type="molecule type" value="Genomic_DNA"/>
</dbReference>
<reference evidence="2 3" key="1">
    <citation type="submission" date="2015-09" db="EMBL/GenBank/DDBJ databases">
        <title>Identification and resolution of microdiversity through metagenomic sequencing of parallel consortia.</title>
        <authorList>
            <person name="Nelson W.C."/>
            <person name="Romine M.F."/>
            <person name="Lindemann S.R."/>
        </authorList>
    </citation>
    <scope>NUCLEOTIDE SEQUENCE [LARGE SCALE GENOMIC DNA]</scope>
    <source>
        <strain evidence="2">HL-49</strain>
    </source>
</reference>
<dbReference type="STRING" id="1305737.GCA_000526355_01399"/>
<feature type="coiled-coil region" evidence="1">
    <location>
        <begin position="540"/>
        <end position="567"/>
    </location>
</feature>
<dbReference type="InterPro" id="IPR050708">
    <property type="entry name" value="T6SS_VgrG/RHS"/>
</dbReference>
<dbReference type="PANTHER" id="PTHR32305:SF15">
    <property type="entry name" value="PROTEIN RHSA-RELATED"/>
    <property type="match status" value="1"/>
</dbReference>
<dbReference type="eggNOG" id="COG3209">
    <property type="taxonomic scope" value="Bacteria"/>
</dbReference>
<dbReference type="InterPro" id="IPR022385">
    <property type="entry name" value="Rhs_assc_core"/>
</dbReference>
<comment type="caution">
    <text evidence="2">The sequence shown here is derived from an EMBL/GenBank/DDBJ whole genome shotgun (WGS) entry which is preliminary data.</text>
</comment>
<proteinExistence type="predicted"/>
<evidence type="ECO:0000313" key="2">
    <source>
        <dbReference type="EMBL" id="KPQ08949.1"/>
    </source>
</evidence>
<keyword evidence="1" id="KW-0175">Coiled coil</keyword>
<dbReference type="Proteomes" id="UP000050421">
    <property type="component" value="Unassembled WGS sequence"/>
</dbReference>
<name>A0A0P7Y454_9BACT</name>
<dbReference type="PANTHER" id="PTHR32305">
    <property type="match status" value="1"/>
</dbReference>
<dbReference type="Gene3D" id="2.180.10.10">
    <property type="entry name" value="RHS repeat-associated core"/>
    <property type="match status" value="2"/>
</dbReference>
<dbReference type="PATRIC" id="fig|1305737.6.peg.360"/>
<dbReference type="AlphaFoldDB" id="A0A0P7Y454"/>
<gene>
    <name evidence="2" type="ORF">HLUCCX10_16765</name>
</gene>